<reference evidence="1 2" key="1">
    <citation type="submission" date="2016-10" db="EMBL/GenBank/DDBJ databases">
        <authorList>
            <person name="de Groot N.N."/>
        </authorList>
    </citation>
    <scope>NUCLEOTIDE SEQUENCE [LARGE SCALE GENOMIC DNA]</scope>
    <source>
        <strain evidence="1 2">DSM 23413</strain>
    </source>
</reference>
<name>A0A1H5YMN9_9RHOB</name>
<protein>
    <submittedName>
        <fullName evidence="1">Uncharacterized protein</fullName>
    </submittedName>
</protein>
<evidence type="ECO:0000313" key="2">
    <source>
        <dbReference type="Proteomes" id="UP000236742"/>
    </source>
</evidence>
<gene>
    <name evidence="1" type="ORF">SAMN05421751_12042</name>
</gene>
<dbReference type="AlphaFoldDB" id="A0A1H5YMN9"/>
<dbReference type="EMBL" id="FNVD01000020">
    <property type="protein sequence ID" value="SEG25254.1"/>
    <property type="molecule type" value="Genomic_DNA"/>
</dbReference>
<keyword evidence="2" id="KW-1185">Reference proteome</keyword>
<evidence type="ECO:0000313" key="1">
    <source>
        <dbReference type="EMBL" id="SEG25254.1"/>
    </source>
</evidence>
<organism evidence="1 2">
    <name type="scientific">Jhaorihella thermophila</name>
    <dbReference type="NCBI Taxonomy" id="488547"/>
    <lineage>
        <taxon>Bacteria</taxon>
        <taxon>Pseudomonadati</taxon>
        <taxon>Pseudomonadota</taxon>
        <taxon>Alphaproteobacteria</taxon>
        <taxon>Rhodobacterales</taxon>
        <taxon>Paracoccaceae</taxon>
        <taxon>Jhaorihella</taxon>
    </lineage>
</organism>
<sequence length="120" mass="12578">MGRLSPITEAEVVPIHGLNGPGLDEVGLCAWIAQAEPGETLVYHRGFLAVDATSVVSRLSTEQQRSLQQVAAAAMRAADQGLVHLVQTRLGPDAFAYIAIARPKPGPPGASPSMRLLEAA</sequence>
<proteinExistence type="predicted"/>
<accession>A0A1H5YMN9</accession>
<dbReference type="Proteomes" id="UP000236742">
    <property type="component" value="Unassembled WGS sequence"/>
</dbReference>
<dbReference type="RefSeq" id="WP_235003859.1">
    <property type="nucleotide sequence ID" value="NZ_FNVD01000020.1"/>
</dbReference>